<dbReference type="SUPFAM" id="SSF48092">
    <property type="entry name" value="Transcription factor STAT-4 N-domain"/>
    <property type="match status" value="1"/>
</dbReference>
<evidence type="ECO:0000256" key="7">
    <source>
        <dbReference type="ARBA" id="ARBA00023015"/>
    </source>
</evidence>
<evidence type="ECO:0000256" key="9">
    <source>
        <dbReference type="ARBA" id="ARBA00023159"/>
    </source>
</evidence>
<keyword evidence="6 12" id="KW-0727">SH2 domain</keyword>
<dbReference type="GO" id="GO:0003700">
    <property type="term" value="F:DNA-binding transcription factor activity"/>
    <property type="evidence" value="ECO:0007669"/>
    <property type="project" value="InterPro"/>
</dbReference>
<dbReference type="Pfam" id="PF00017">
    <property type="entry name" value="SH2"/>
    <property type="match status" value="1"/>
</dbReference>
<dbReference type="SMART" id="SM00964">
    <property type="entry name" value="STAT_int"/>
    <property type="match status" value="1"/>
</dbReference>
<dbReference type="SUPFAM" id="SSF49417">
    <property type="entry name" value="p53-like transcription factors"/>
    <property type="match status" value="1"/>
</dbReference>
<evidence type="ECO:0000256" key="6">
    <source>
        <dbReference type="ARBA" id="ARBA00022999"/>
    </source>
</evidence>
<keyword evidence="4 13" id="KW-0963">Cytoplasm</keyword>
<keyword evidence="5 13" id="KW-0597">Phosphoprotein</keyword>
<evidence type="ECO:0000256" key="4">
    <source>
        <dbReference type="ARBA" id="ARBA00022490"/>
    </source>
</evidence>
<evidence type="ECO:0000256" key="10">
    <source>
        <dbReference type="ARBA" id="ARBA00023163"/>
    </source>
</evidence>
<evidence type="ECO:0000256" key="13">
    <source>
        <dbReference type="RuleBase" id="RU046415"/>
    </source>
</evidence>
<dbReference type="PROSITE" id="PS50001">
    <property type="entry name" value="SH2"/>
    <property type="match status" value="1"/>
</dbReference>
<dbReference type="Ensembl" id="ENSGMOT00000044303.1">
    <property type="protein sequence ID" value="ENSGMOP00000068738.1"/>
    <property type="gene ID" value="ENSGMOG00000007515.2"/>
</dbReference>
<dbReference type="InterPro" id="IPR015988">
    <property type="entry name" value="STAT_TF_CC"/>
</dbReference>
<name>A0A8C5D2C7_GADMO</name>
<organism evidence="15 16">
    <name type="scientific">Gadus morhua</name>
    <name type="common">Atlantic cod</name>
    <dbReference type="NCBI Taxonomy" id="8049"/>
    <lineage>
        <taxon>Eukaryota</taxon>
        <taxon>Metazoa</taxon>
        <taxon>Chordata</taxon>
        <taxon>Craniata</taxon>
        <taxon>Vertebrata</taxon>
        <taxon>Euteleostomi</taxon>
        <taxon>Actinopterygii</taxon>
        <taxon>Neopterygii</taxon>
        <taxon>Teleostei</taxon>
        <taxon>Neoteleostei</taxon>
        <taxon>Acanthomorphata</taxon>
        <taxon>Zeiogadaria</taxon>
        <taxon>Gadariae</taxon>
        <taxon>Gadiformes</taxon>
        <taxon>Gadoidei</taxon>
        <taxon>Gadidae</taxon>
        <taxon>Gadus</taxon>
    </lineage>
</organism>
<protein>
    <recommendedName>
        <fullName evidence="13">Signal transducer and activator of transcription</fullName>
    </recommendedName>
</protein>
<reference evidence="15" key="2">
    <citation type="submission" date="2025-09" db="UniProtKB">
        <authorList>
            <consortium name="Ensembl"/>
        </authorList>
    </citation>
    <scope>IDENTIFICATION</scope>
</reference>
<dbReference type="Gene3D" id="1.10.238.10">
    <property type="entry name" value="EF-hand"/>
    <property type="match status" value="1"/>
</dbReference>
<dbReference type="InterPro" id="IPR013801">
    <property type="entry name" value="STAT_TF_DNA-bd"/>
</dbReference>
<dbReference type="PANTHER" id="PTHR11801">
    <property type="entry name" value="SIGNAL TRANSDUCER AND ACTIVATOR OF TRANSCRIPTION"/>
    <property type="match status" value="1"/>
</dbReference>
<keyword evidence="16" id="KW-1185">Reference proteome</keyword>
<keyword evidence="11 13" id="KW-0539">Nucleus</keyword>
<dbReference type="InterPro" id="IPR000980">
    <property type="entry name" value="SH2"/>
</dbReference>
<keyword evidence="9 13" id="KW-0010">Activator</keyword>
<dbReference type="GO" id="GO:0007165">
    <property type="term" value="P:signal transduction"/>
    <property type="evidence" value="ECO:0007669"/>
    <property type="project" value="InterPro"/>
</dbReference>
<dbReference type="Gene3D" id="1.10.532.10">
    <property type="entry name" value="STAT transcription factor, N-terminal domain"/>
    <property type="match status" value="1"/>
</dbReference>
<dbReference type="InterPro" id="IPR036860">
    <property type="entry name" value="SH2_dom_sf"/>
</dbReference>
<evidence type="ECO:0000259" key="14">
    <source>
        <dbReference type="PROSITE" id="PS50001"/>
    </source>
</evidence>
<keyword evidence="7 13" id="KW-0805">Transcription regulation</keyword>
<comment type="similarity">
    <text evidence="3 13">Belongs to the transcription factor STAT family.</text>
</comment>
<keyword evidence="8 13" id="KW-0238">DNA-binding</keyword>
<dbReference type="SUPFAM" id="SSF55550">
    <property type="entry name" value="SH2 domain"/>
    <property type="match status" value="1"/>
</dbReference>
<evidence type="ECO:0000256" key="3">
    <source>
        <dbReference type="ARBA" id="ARBA00005586"/>
    </source>
</evidence>
<comment type="subcellular location">
    <subcellularLocation>
        <location evidence="2 13">Cytoplasm</location>
    </subcellularLocation>
    <subcellularLocation>
        <location evidence="1 13">Nucleus</location>
    </subcellularLocation>
</comment>
<dbReference type="GO" id="GO:0005634">
    <property type="term" value="C:nucleus"/>
    <property type="evidence" value="ECO:0007669"/>
    <property type="project" value="UniProtKB-SubCell"/>
</dbReference>
<dbReference type="AlphaFoldDB" id="A0A8C5D2C7"/>
<evidence type="ECO:0000313" key="16">
    <source>
        <dbReference type="Proteomes" id="UP000694546"/>
    </source>
</evidence>
<dbReference type="Gene3D" id="3.30.505.10">
    <property type="entry name" value="SH2 domain"/>
    <property type="match status" value="1"/>
</dbReference>
<dbReference type="InterPro" id="IPR048988">
    <property type="entry name" value="STAT_linker"/>
</dbReference>
<dbReference type="Proteomes" id="UP000694546">
    <property type="component" value="Chromosome 13"/>
</dbReference>
<evidence type="ECO:0000313" key="15">
    <source>
        <dbReference type="Ensembl" id="ENSGMOP00000068738.1"/>
    </source>
</evidence>
<keyword evidence="10 13" id="KW-0804">Transcription</keyword>
<evidence type="ECO:0000256" key="1">
    <source>
        <dbReference type="ARBA" id="ARBA00004123"/>
    </source>
</evidence>
<dbReference type="InterPro" id="IPR013800">
    <property type="entry name" value="STAT_TF_alpha"/>
</dbReference>
<evidence type="ECO:0000256" key="8">
    <source>
        <dbReference type="ARBA" id="ARBA00023125"/>
    </source>
</evidence>
<evidence type="ECO:0000256" key="11">
    <source>
        <dbReference type="ARBA" id="ARBA00023242"/>
    </source>
</evidence>
<accession>A0A8C5D2C7</accession>
<dbReference type="Gene3D" id="2.60.40.630">
    <property type="entry name" value="STAT transcription factor, DNA-binding domain"/>
    <property type="match status" value="1"/>
</dbReference>
<dbReference type="GO" id="GO:0003677">
    <property type="term" value="F:DNA binding"/>
    <property type="evidence" value="ECO:0007669"/>
    <property type="project" value="UniProtKB-KW"/>
</dbReference>
<evidence type="ECO:0000256" key="12">
    <source>
        <dbReference type="PROSITE-ProRule" id="PRU00191"/>
    </source>
</evidence>
<dbReference type="InterPro" id="IPR008967">
    <property type="entry name" value="p53-like_TF_DNA-bd_sf"/>
</dbReference>
<dbReference type="InterPro" id="IPR001217">
    <property type="entry name" value="STAT"/>
</dbReference>
<dbReference type="InterPro" id="IPR013799">
    <property type="entry name" value="STAT_TF_prot_interaction"/>
</dbReference>
<feature type="domain" description="SH2" evidence="14">
    <location>
        <begin position="495"/>
        <end position="602"/>
    </location>
</feature>
<evidence type="ECO:0000256" key="2">
    <source>
        <dbReference type="ARBA" id="ARBA00004496"/>
    </source>
</evidence>
<dbReference type="GO" id="GO:0005737">
    <property type="term" value="C:cytoplasm"/>
    <property type="evidence" value="ECO:0007669"/>
    <property type="project" value="UniProtKB-SubCell"/>
</dbReference>
<dbReference type="Pfam" id="PF02864">
    <property type="entry name" value="STAT_bind"/>
    <property type="match status" value="1"/>
</dbReference>
<sequence length="641" mass="73477">MAQWESLQQLHSSYSQQLHELYDRDGLPMDVRHYLAAWIEKQEWERAAQDLDFAMVLYQVLLENLDNQYSRFVQEELFLMQHNIRRYKQNFQRYQESPCTLAGMILWFLGKEKEILQTARLDEQVCLKTRRLGAVRSTDRTDQLGVPCYQNVNNKTLLAALIRLLDSCGLLQGVLVQGELADWQRRQQRACIGAQDDVCLDQLDKWFTGLARCLVQVLKFLKKLEELMGKLSYDQDPFKQQKPLQVRAETLLRDLLKSSFVVETQPSMPQGKGPLVLRTNVQFSVKARLLVKFPELNHSMKVTVSMDRDTPQVKGSRRFNVLGTSSKALTMAESQDGGLVADFRHLISLSVTEELHVISFKTNFELPDAEASSLPVVIISNSSQQQSAWVAVLWFNMLSESPKDVLFFANPPMAPWPVLAEMLSWQFLSSTGRGLESNQLDMIAHKLFDKQDNYDTCQISWARFSKENTANANFTFWVWFDGILTMVKACLEEMWKDGFILGFVSKERVKRLLKKKLRGTFLLRFSESIKDGGVTFSWVDYTPDNEPDVKSVQPFTRTDLAQIPFHEIIKNFQLMEADNVPENPLLYLYPNIPKDQAFGKYYTDKCGGESSCSGTFLAARCYRQPPAPSSGGGRYCAQNNS</sequence>
<dbReference type="InterPro" id="IPR012345">
    <property type="entry name" value="STAT_TF_DNA-bd_N"/>
</dbReference>
<dbReference type="Pfam" id="PF01017">
    <property type="entry name" value="STAT_alpha"/>
    <property type="match status" value="1"/>
</dbReference>
<dbReference type="Pfam" id="PF21354">
    <property type="entry name" value="STAT_linker"/>
    <property type="match status" value="1"/>
</dbReference>
<evidence type="ECO:0000256" key="5">
    <source>
        <dbReference type="ARBA" id="ARBA00022553"/>
    </source>
</evidence>
<dbReference type="InterPro" id="IPR036535">
    <property type="entry name" value="STAT_N_sf"/>
</dbReference>
<dbReference type="SUPFAM" id="SSF47655">
    <property type="entry name" value="STAT"/>
    <property type="match status" value="1"/>
</dbReference>
<dbReference type="GeneTree" id="ENSGT01050000244905"/>
<gene>
    <name evidence="15" type="primary">stat2</name>
</gene>
<dbReference type="Pfam" id="PF02865">
    <property type="entry name" value="STAT_int"/>
    <property type="match status" value="1"/>
</dbReference>
<proteinExistence type="inferred from homology"/>
<reference evidence="15" key="1">
    <citation type="submission" date="2025-08" db="UniProtKB">
        <authorList>
            <consortium name="Ensembl"/>
        </authorList>
    </citation>
    <scope>IDENTIFICATION</scope>
</reference>